<organism evidence="1">
    <name type="scientific">Homavirus sp</name>
    <dbReference type="NCBI Taxonomy" id="2487769"/>
    <lineage>
        <taxon>Viruses</taxon>
        <taxon>Varidnaviria</taxon>
        <taxon>Bamfordvirae</taxon>
        <taxon>Nucleocytoviricota</taxon>
        <taxon>Megaviricetes</taxon>
        <taxon>Imitervirales</taxon>
        <taxon>Mimiviridae</taxon>
        <taxon>Klosneuvirinae</taxon>
    </lineage>
</organism>
<gene>
    <name evidence="1" type="ORF">Homavirus15_5</name>
</gene>
<sequence length="59" mass="6476">MDGISDDSDNELSTISAEEHKLDIINTMDNNHTDTIDGICGMDGIDCITNLNDITFDEN</sequence>
<evidence type="ECO:0000313" key="1">
    <source>
        <dbReference type="EMBL" id="AYV82196.1"/>
    </source>
</evidence>
<protein>
    <submittedName>
        <fullName evidence="1">Uncharacterized protein</fullName>
    </submittedName>
</protein>
<dbReference type="EMBL" id="MK072346">
    <property type="protein sequence ID" value="AYV82196.1"/>
    <property type="molecule type" value="Genomic_DNA"/>
</dbReference>
<reference evidence="1" key="1">
    <citation type="submission" date="2018-10" db="EMBL/GenBank/DDBJ databases">
        <title>Hidden diversity of soil giant viruses.</title>
        <authorList>
            <person name="Schulz F."/>
            <person name="Alteio L."/>
            <person name="Goudeau D."/>
            <person name="Ryan E.M."/>
            <person name="Malmstrom R.R."/>
            <person name="Blanchard J."/>
            <person name="Woyke T."/>
        </authorList>
    </citation>
    <scope>NUCLEOTIDE SEQUENCE</scope>
    <source>
        <strain evidence="1">HOV1</strain>
    </source>
</reference>
<proteinExistence type="predicted"/>
<accession>A0A3G5A4N5</accession>
<name>A0A3G5A4N5_9VIRU</name>